<dbReference type="PANTHER" id="PTHR30065">
    <property type="entry name" value="FLAGELLAR BIOSYNTHETIC PROTEIN FLIR"/>
    <property type="match status" value="1"/>
</dbReference>
<evidence type="ECO:0000313" key="11">
    <source>
        <dbReference type="EMBL" id="QOL20432.1"/>
    </source>
</evidence>
<dbReference type="Proteomes" id="UP000594001">
    <property type="component" value="Chromosome"/>
</dbReference>
<feature type="transmembrane region" description="Helical" evidence="10">
    <location>
        <begin position="176"/>
        <end position="198"/>
    </location>
</feature>
<reference evidence="11 12" key="1">
    <citation type="submission" date="2020-06" db="EMBL/GenBank/DDBJ databases">
        <title>The endosymbiont of the kinetoplastid Bodo saltans is a Paracaedibacter-like alpha-proteobacterium possessing a putative toxin-antitoxin system.</title>
        <authorList>
            <person name="Midha S."/>
            <person name="Rigden D.J."/>
            <person name="Siozios S."/>
            <person name="Hurst G.D.D."/>
            <person name="Jackson A.P."/>
        </authorList>
    </citation>
    <scope>NUCLEOTIDE SEQUENCE [LARGE SCALE GENOMIC DNA]</scope>
    <source>
        <strain evidence="11">Lake Konstanz</strain>
    </source>
</reference>
<dbReference type="RefSeq" id="WP_350331978.1">
    <property type="nucleotide sequence ID" value="NZ_CP054719.1"/>
</dbReference>
<keyword evidence="12" id="KW-1185">Reference proteome</keyword>
<keyword evidence="8 10" id="KW-0975">Bacterial flagellum</keyword>
<feature type="transmembrane region" description="Helical" evidence="10">
    <location>
        <begin position="12"/>
        <end position="29"/>
    </location>
</feature>
<evidence type="ECO:0000256" key="9">
    <source>
        <dbReference type="NCBIfam" id="TIGR01400"/>
    </source>
</evidence>
<evidence type="ECO:0000256" key="8">
    <source>
        <dbReference type="ARBA" id="ARBA00023143"/>
    </source>
</evidence>
<keyword evidence="6 10" id="KW-1133">Transmembrane helix</keyword>
<dbReference type="KEGG" id="pbal:CPBP_01226"/>
<evidence type="ECO:0000256" key="10">
    <source>
        <dbReference type="RuleBase" id="RU362071"/>
    </source>
</evidence>
<evidence type="ECO:0000256" key="1">
    <source>
        <dbReference type="ARBA" id="ARBA00002578"/>
    </source>
</evidence>
<dbReference type="Pfam" id="PF01311">
    <property type="entry name" value="Bac_export_1"/>
    <property type="match status" value="1"/>
</dbReference>
<keyword evidence="11" id="KW-0966">Cell projection</keyword>
<dbReference type="GO" id="GO:0009425">
    <property type="term" value="C:bacterial-type flagellum basal body"/>
    <property type="evidence" value="ECO:0007669"/>
    <property type="project" value="UniProtKB-SubCell"/>
</dbReference>
<dbReference type="GO" id="GO:0044780">
    <property type="term" value="P:bacterial-type flagellum assembly"/>
    <property type="evidence" value="ECO:0007669"/>
    <property type="project" value="UniProtKB-UniRule"/>
</dbReference>
<evidence type="ECO:0000256" key="4">
    <source>
        <dbReference type="ARBA" id="ARBA00022475"/>
    </source>
</evidence>
<comment type="subcellular location">
    <subcellularLocation>
        <location evidence="10">Cell membrane</location>
        <topology evidence="10">Multi-pass membrane protein</topology>
    </subcellularLocation>
    <subcellularLocation>
        <location evidence="10">Bacterial flagellum basal body</location>
    </subcellularLocation>
</comment>
<feature type="transmembrane region" description="Helical" evidence="10">
    <location>
        <begin position="65"/>
        <end position="89"/>
    </location>
</feature>
<feature type="transmembrane region" description="Helical" evidence="10">
    <location>
        <begin position="210"/>
        <end position="238"/>
    </location>
</feature>
<dbReference type="GO" id="GO:0006605">
    <property type="term" value="P:protein targeting"/>
    <property type="evidence" value="ECO:0007669"/>
    <property type="project" value="UniProtKB-UniRule"/>
</dbReference>
<feature type="transmembrane region" description="Helical" evidence="10">
    <location>
        <begin position="125"/>
        <end position="148"/>
    </location>
</feature>
<organism evidence="11 12">
    <name type="scientific">Candidatus Bodocaedibacter vickermanii</name>
    <dbReference type="NCBI Taxonomy" id="2741701"/>
    <lineage>
        <taxon>Bacteria</taxon>
        <taxon>Pseudomonadati</taxon>
        <taxon>Pseudomonadota</taxon>
        <taxon>Alphaproteobacteria</taxon>
        <taxon>Holosporales</taxon>
        <taxon>Candidatus Paracaedibacteraceae</taxon>
        <taxon>Candidatus Bodocaedibacter</taxon>
    </lineage>
</organism>
<keyword evidence="5 10" id="KW-0812">Transmembrane</keyword>
<dbReference type="NCBIfam" id="TIGR01400">
    <property type="entry name" value="fliR"/>
    <property type="match status" value="1"/>
</dbReference>
<dbReference type="EMBL" id="CP054719">
    <property type="protein sequence ID" value="QOL20432.1"/>
    <property type="molecule type" value="Genomic_DNA"/>
</dbReference>
<dbReference type="AlphaFoldDB" id="A0A7L9RV31"/>
<accession>A0A7L9RV31</accession>
<evidence type="ECO:0000256" key="7">
    <source>
        <dbReference type="ARBA" id="ARBA00023136"/>
    </source>
</evidence>
<keyword evidence="7 10" id="KW-0472">Membrane</keyword>
<keyword evidence="11" id="KW-0282">Flagellum</keyword>
<evidence type="ECO:0000256" key="5">
    <source>
        <dbReference type="ARBA" id="ARBA00022692"/>
    </source>
</evidence>
<evidence type="ECO:0000313" key="12">
    <source>
        <dbReference type="Proteomes" id="UP000594001"/>
    </source>
</evidence>
<dbReference type="PRINTS" id="PR00953">
    <property type="entry name" value="TYPE3IMRPROT"/>
</dbReference>
<comment type="similarity">
    <text evidence="2 10">Belongs to the FliR/MopE/SpaR family.</text>
</comment>
<feature type="transmembrane region" description="Helical" evidence="10">
    <location>
        <begin position="41"/>
        <end position="59"/>
    </location>
</feature>
<proteinExistence type="inferred from homology"/>
<evidence type="ECO:0000256" key="6">
    <source>
        <dbReference type="ARBA" id="ARBA00022989"/>
    </source>
</evidence>
<dbReference type="PANTHER" id="PTHR30065:SF1">
    <property type="entry name" value="SURFACE PRESENTATION OF ANTIGENS PROTEIN SPAR"/>
    <property type="match status" value="1"/>
</dbReference>
<dbReference type="InterPro" id="IPR006303">
    <property type="entry name" value="FliR"/>
</dbReference>
<sequence>MADQILLNEFWPIMVISARMIGLFSWMPGFGDLHIPFRMRMMIAVGVATAFALTLKVPSYPVNSFYMSAMLISEYLTGTFLGFTLKLFLSALETAGTIMSQSIGLSNALVPNLVDHDQTSILTSFFTLSGVTFIFVFDLHHLILWGVYNSYELIPIGTLNILQDKALLITHTVNDAFAYALKFSMPFFIFGNIIYIGMGILNKLIPQIQVFFLSMPIQILVGLIILMFSVGFILTSFLEYVSQAWTKLTG</sequence>
<evidence type="ECO:0000256" key="2">
    <source>
        <dbReference type="ARBA" id="ARBA00009772"/>
    </source>
</evidence>
<keyword evidence="4 10" id="KW-1003">Cell membrane</keyword>
<dbReference type="GO" id="GO:0005886">
    <property type="term" value="C:plasma membrane"/>
    <property type="evidence" value="ECO:0007669"/>
    <property type="project" value="UniProtKB-SubCell"/>
</dbReference>
<comment type="function">
    <text evidence="1 10">Role in flagellar biosynthesis.</text>
</comment>
<name>A0A7L9RV31_9PROT</name>
<dbReference type="InterPro" id="IPR002010">
    <property type="entry name" value="T3SS_IM_R"/>
</dbReference>
<evidence type="ECO:0000256" key="3">
    <source>
        <dbReference type="ARBA" id="ARBA00021717"/>
    </source>
</evidence>
<protein>
    <recommendedName>
        <fullName evidence="3 9">Flagellar biosynthetic protein FliR</fullName>
    </recommendedName>
</protein>
<keyword evidence="11" id="KW-0969">Cilium</keyword>
<gene>
    <name evidence="11" type="ORF">CPBP_01226</name>
</gene>